<feature type="transmembrane region" description="Helical" evidence="7">
    <location>
        <begin position="346"/>
        <end position="367"/>
    </location>
</feature>
<keyword evidence="5 7" id="KW-1133">Transmembrane helix</keyword>
<evidence type="ECO:0000256" key="7">
    <source>
        <dbReference type="SAM" id="Phobius"/>
    </source>
</evidence>
<dbReference type="OMA" id="CLSAKRY"/>
<dbReference type="VEuPathDB" id="FungiDB:SPRG_11819"/>
<feature type="transmembrane region" description="Helical" evidence="7">
    <location>
        <begin position="487"/>
        <end position="507"/>
    </location>
</feature>
<dbReference type="Proteomes" id="UP000030745">
    <property type="component" value="Unassembled WGS sequence"/>
</dbReference>
<feature type="transmembrane region" description="Helical" evidence="7">
    <location>
        <begin position="203"/>
        <end position="220"/>
    </location>
</feature>
<evidence type="ECO:0000256" key="3">
    <source>
        <dbReference type="ARBA" id="ARBA00022448"/>
    </source>
</evidence>
<dbReference type="PANTHER" id="PTHR31585:SF5">
    <property type="entry name" value="RNA-BINDING S4 DOMAIN-CONTAINING PROTEIN"/>
    <property type="match status" value="1"/>
</dbReference>
<evidence type="ECO:0000256" key="6">
    <source>
        <dbReference type="ARBA" id="ARBA00023136"/>
    </source>
</evidence>
<keyword evidence="9" id="KW-1185">Reference proteome</keyword>
<sequence length="516" mass="56399">MDLPQQADLEAHYKPLGDGDPSTALAPGGAVPLKSRTAITFFVLSVVATFFQTVAPPLNASVFGAYLHGAAPTVAQLASLQAIARTLRVLFAILSDATEVGGYRRKLWLLVGWLVCVASVGCIAFSDFGAPFCDPKDYPSCWNPTANTTKAAYDFTAPGRVAWYRAPTLFAMLGVVVVQANLDGVLVEIAQREPVSVRGTFQTITYFISGIGGVLARFFMLFCLSAKRYGGGYDWSASPNAPFCIAFGLGLLAILLTMCVFRDTHNPSQGLLNCRSLWTLLQTRAVYQLFAFCLLTSIFQSPTGPAVVAWVTNLDLAWANVIPRIPYVPTMIITLKKGMGWNWRKAVFITTLGGIGVTAIATFFVIYDVCRNDYFYIIVIAPASIALGMNTLMPGWAMVEVATLGHEATTAAIFATIKDLVVPITTRWRTYMAESFPANLALLDDNHTQNQVGYNWIVCLSIQVMGLVFIVLLPTQRKPLLEMKARGELSVMAALLVVLVYVALFVFDWQQNLKDY</sequence>
<evidence type="ECO:0000256" key="4">
    <source>
        <dbReference type="ARBA" id="ARBA00022692"/>
    </source>
</evidence>
<feature type="transmembrane region" description="Helical" evidence="7">
    <location>
        <begin position="453"/>
        <end position="475"/>
    </location>
</feature>
<dbReference type="OrthoDB" id="10301253at2759"/>
<feature type="transmembrane region" description="Helical" evidence="7">
    <location>
        <begin position="285"/>
        <end position="311"/>
    </location>
</feature>
<comment type="similarity">
    <text evidence="2">Belongs to the major facilitator superfamily. Folate-biopterin transporter (TC 2.A.71) family.</text>
</comment>
<keyword evidence="3" id="KW-0813">Transport</keyword>
<organism evidence="8 9">
    <name type="scientific">Saprolegnia parasitica (strain CBS 223.65)</name>
    <dbReference type="NCBI Taxonomy" id="695850"/>
    <lineage>
        <taxon>Eukaryota</taxon>
        <taxon>Sar</taxon>
        <taxon>Stramenopiles</taxon>
        <taxon>Oomycota</taxon>
        <taxon>Saprolegniomycetes</taxon>
        <taxon>Saprolegniales</taxon>
        <taxon>Saprolegniaceae</taxon>
        <taxon>Saprolegnia</taxon>
    </lineage>
</organism>
<keyword evidence="6 7" id="KW-0472">Membrane</keyword>
<dbReference type="InterPro" id="IPR036259">
    <property type="entry name" value="MFS_trans_sf"/>
</dbReference>
<dbReference type="InterPro" id="IPR039309">
    <property type="entry name" value="BT1"/>
</dbReference>
<feature type="transmembrane region" description="Helical" evidence="7">
    <location>
        <begin position="240"/>
        <end position="261"/>
    </location>
</feature>
<evidence type="ECO:0000313" key="8">
    <source>
        <dbReference type="EMBL" id="KDO22972.1"/>
    </source>
</evidence>
<dbReference type="AlphaFoldDB" id="A0A067C826"/>
<evidence type="ECO:0000256" key="2">
    <source>
        <dbReference type="ARBA" id="ARBA00007015"/>
    </source>
</evidence>
<dbReference type="SUPFAM" id="SSF103473">
    <property type="entry name" value="MFS general substrate transporter"/>
    <property type="match status" value="1"/>
</dbReference>
<evidence type="ECO:0008006" key="10">
    <source>
        <dbReference type="Google" id="ProtNLM"/>
    </source>
</evidence>
<protein>
    <recommendedName>
        <fullName evidence="10">Major facilitator superfamily (MFS) profile domain-containing protein</fullName>
    </recommendedName>
</protein>
<feature type="transmembrane region" description="Helical" evidence="7">
    <location>
        <begin position="38"/>
        <end position="55"/>
    </location>
</feature>
<name>A0A067C826_SAPPC</name>
<dbReference type="EMBL" id="KK583259">
    <property type="protein sequence ID" value="KDO22972.1"/>
    <property type="molecule type" value="Genomic_DNA"/>
</dbReference>
<evidence type="ECO:0000313" key="9">
    <source>
        <dbReference type="Proteomes" id="UP000030745"/>
    </source>
</evidence>
<feature type="transmembrane region" description="Helical" evidence="7">
    <location>
        <begin position="107"/>
        <end position="126"/>
    </location>
</feature>
<feature type="transmembrane region" description="Helical" evidence="7">
    <location>
        <begin position="75"/>
        <end position="95"/>
    </location>
</feature>
<gene>
    <name evidence="8" type="ORF">SPRG_11819</name>
</gene>
<dbReference type="KEGG" id="spar:SPRG_11819"/>
<proteinExistence type="inferred from homology"/>
<evidence type="ECO:0000256" key="5">
    <source>
        <dbReference type="ARBA" id="ARBA00022989"/>
    </source>
</evidence>
<keyword evidence="4 7" id="KW-0812">Transmembrane</keyword>
<dbReference type="GO" id="GO:0016020">
    <property type="term" value="C:membrane"/>
    <property type="evidence" value="ECO:0007669"/>
    <property type="project" value="UniProtKB-SubCell"/>
</dbReference>
<reference evidence="8 9" key="1">
    <citation type="journal article" date="2013" name="PLoS Genet.">
        <title>Distinctive expansion of potential virulence genes in the genome of the oomycete fish pathogen Saprolegnia parasitica.</title>
        <authorList>
            <person name="Jiang R.H."/>
            <person name="de Bruijn I."/>
            <person name="Haas B.J."/>
            <person name="Belmonte R."/>
            <person name="Lobach L."/>
            <person name="Christie J."/>
            <person name="van den Ackerveken G."/>
            <person name="Bottin A."/>
            <person name="Bulone V."/>
            <person name="Diaz-Moreno S.M."/>
            <person name="Dumas B."/>
            <person name="Fan L."/>
            <person name="Gaulin E."/>
            <person name="Govers F."/>
            <person name="Grenville-Briggs L.J."/>
            <person name="Horner N.R."/>
            <person name="Levin J.Z."/>
            <person name="Mammella M."/>
            <person name="Meijer H.J."/>
            <person name="Morris P."/>
            <person name="Nusbaum C."/>
            <person name="Oome S."/>
            <person name="Phillips A.J."/>
            <person name="van Rooyen D."/>
            <person name="Rzeszutek E."/>
            <person name="Saraiva M."/>
            <person name="Secombes C.J."/>
            <person name="Seidl M.F."/>
            <person name="Snel B."/>
            <person name="Stassen J.H."/>
            <person name="Sykes S."/>
            <person name="Tripathy S."/>
            <person name="van den Berg H."/>
            <person name="Vega-Arreguin J.C."/>
            <person name="Wawra S."/>
            <person name="Young S.K."/>
            <person name="Zeng Q."/>
            <person name="Dieguez-Uribeondo J."/>
            <person name="Russ C."/>
            <person name="Tyler B.M."/>
            <person name="van West P."/>
        </authorList>
    </citation>
    <scope>NUCLEOTIDE SEQUENCE [LARGE SCALE GENOMIC DNA]</scope>
    <source>
        <strain evidence="8 9">CBS 223.65</strain>
    </source>
</reference>
<comment type="subcellular location">
    <subcellularLocation>
        <location evidence="1">Membrane</location>
        <topology evidence="1">Multi-pass membrane protein</topology>
    </subcellularLocation>
</comment>
<feature type="transmembrane region" description="Helical" evidence="7">
    <location>
        <begin position="374"/>
        <end position="393"/>
    </location>
</feature>
<feature type="transmembrane region" description="Helical" evidence="7">
    <location>
        <begin position="162"/>
        <end position="182"/>
    </location>
</feature>
<evidence type="ECO:0000256" key="1">
    <source>
        <dbReference type="ARBA" id="ARBA00004141"/>
    </source>
</evidence>
<dbReference type="RefSeq" id="XP_012206263.1">
    <property type="nucleotide sequence ID" value="XM_012350873.1"/>
</dbReference>
<dbReference type="GeneID" id="24133832"/>
<accession>A0A067C826</accession>
<dbReference type="PANTHER" id="PTHR31585">
    <property type="entry name" value="FOLATE-BIOPTERIN TRANSPORTER 1, CHLOROPLASTIC"/>
    <property type="match status" value="1"/>
</dbReference>